<dbReference type="Pfam" id="PF12243">
    <property type="entry name" value="CTK3"/>
    <property type="match status" value="1"/>
</dbReference>
<dbReference type="InterPro" id="IPR024638">
    <property type="entry name" value="Ctk3_N"/>
</dbReference>
<dbReference type="InterPro" id="IPR006569">
    <property type="entry name" value="CID_dom"/>
</dbReference>
<dbReference type="GO" id="GO:0070692">
    <property type="term" value="C:CTDK-1 complex"/>
    <property type="evidence" value="ECO:0007669"/>
    <property type="project" value="InterPro"/>
</dbReference>
<sequence>MADPFEVRLRFTSLLTHLSASTTSSMKTATYALKHRDMDEDLHSCILESLDSGSTSMNTRANIMWFLEHFCDMAMKEGNEGHIPYVDMVRRDILKIVTGVVGGDRKGGNGMGANIKVARKVVDALKVKGVLGEELVRNIEADLKKKEYERSKSLTEEGGKDEEEEKAASQGKERDRKQEHKDKYASSRPKESKSNGHKVDKRAIEQRIEEDRERNKRLRESVWAVNGDDEEELNKLWEETSDLNDDDYAIAREEADERAQFARYHRALLLEAGR</sequence>
<dbReference type="AlphaFoldDB" id="A0AAN7Y551"/>
<dbReference type="InterPro" id="IPR024637">
    <property type="entry name" value="Ctk3_C"/>
</dbReference>
<keyword evidence="4" id="KW-1185">Reference proteome</keyword>
<evidence type="ECO:0000313" key="3">
    <source>
        <dbReference type="EMBL" id="KAK5083731.1"/>
    </source>
</evidence>
<dbReference type="PANTHER" id="PTHR28291:SF1">
    <property type="entry name" value="CTD KINASE SUBUNIT GAMMA"/>
    <property type="match status" value="1"/>
</dbReference>
<reference evidence="3 4" key="1">
    <citation type="submission" date="2023-08" db="EMBL/GenBank/DDBJ databases">
        <title>Black Yeasts Isolated from many extreme environments.</title>
        <authorList>
            <person name="Coleine C."/>
            <person name="Stajich J.E."/>
            <person name="Selbmann L."/>
        </authorList>
    </citation>
    <scope>NUCLEOTIDE SEQUENCE [LARGE SCALE GENOMIC DNA]</scope>
    <source>
        <strain evidence="3 4">CCFEE 5910</strain>
    </source>
</reference>
<organism evidence="3 4">
    <name type="scientific">Lithohypha guttulata</name>
    <dbReference type="NCBI Taxonomy" id="1690604"/>
    <lineage>
        <taxon>Eukaryota</taxon>
        <taxon>Fungi</taxon>
        <taxon>Dikarya</taxon>
        <taxon>Ascomycota</taxon>
        <taxon>Pezizomycotina</taxon>
        <taxon>Eurotiomycetes</taxon>
        <taxon>Chaetothyriomycetidae</taxon>
        <taxon>Chaetothyriales</taxon>
        <taxon>Trichomeriaceae</taxon>
        <taxon>Lithohypha</taxon>
    </lineage>
</organism>
<feature type="compositionally biased region" description="Basic and acidic residues" evidence="1">
    <location>
        <begin position="149"/>
        <end position="158"/>
    </location>
</feature>
<dbReference type="InterPro" id="IPR042326">
    <property type="entry name" value="Ctk3"/>
</dbReference>
<dbReference type="GO" id="GO:0045943">
    <property type="term" value="P:positive regulation of transcription by RNA polymerase I"/>
    <property type="evidence" value="ECO:0007669"/>
    <property type="project" value="TreeGrafter"/>
</dbReference>
<dbReference type="Proteomes" id="UP001309876">
    <property type="component" value="Unassembled WGS sequence"/>
</dbReference>
<dbReference type="Gene3D" id="1.25.40.90">
    <property type="match status" value="1"/>
</dbReference>
<dbReference type="EMBL" id="JAVRRJ010000006">
    <property type="protein sequence ID" value="KAK5083731.1"/>
    <property type="molecule type" value="Genomic_DNA"/>
</dbReference>
<dbReference type="PROSITE" id="PS51391">
    <property type="entry name" value="CID"/>
    <property type="match status" value="1"/>
</dbReference>
<gene>
    <name evidence="3" type="ORF">LTR05_006236</name>
</gene>
<evidence type="ECO:0000256" key="1">
    <source>
        <dbReference type="SAM" id="MobiDB-lite"/>
    </source>
</evidence>
<name>A0AAN7Y551_9EURO</name>
<dbReference type="InterPro" id="IPR008942">
    <property type="entry name" value="ENTH_VHS"/>
</dbReference>
<dbReference type="FunFam" id="1.25.40.90:FF:000032">
    <property type="entry name" value="CTD kinase subunit gamma"/>
    <property type="match status" value="1"/>
</dbReference>
<accession>A0AAN7Y551</accession>
<evidence type="ECO:0000259" key="2">
    <source>
        <dbReference type="PROSITE" id="PS51391"/>
    </source>
</evidence>
<feature type="region of interest" description="Disordered" evidence="1">
    <location>
        <begin position="149"/>
        <end position="216"/>
    </location>
</feature>
<dbReference type="Pfam" id="PF12350">
    <property type="entry name" value="CTK3_C"/>
    <property type="match status" value="1"/>
</dbReference>
<protein>
    <recommendedName>
        <fullName evidence="2">CID domain-containing protein</fullName>
    </recommendedName>
</protein>
<evidence type="ECO:0000313" key="4">
    <source>
        <dbReference type="Proteomes" id="UP001309876"/>
    </source>
</evidence>
<dbReference type="GO" id="GO:0032786">
    <property type="term" value="P:positive regulation of DNA-templated transcription, elongation"/>
    <property type="evidence" value="ECO:0007669"/>
    <property type="project" value="InterPro"/>
</dbReference>
<comment type="caution">
    <text evidence="3">The sequence shown here is derived from an EMBL/GenBank/DDBJ whole genome shotgun (WGS) entry which is preliminary data.</text>
</comment>
<proteinExistence type="predicted"/>
<feature type="compositionally biased region" description="Basic and acidic residues" evidence="1">
    <location>
        <begin position="171"/>
        <end position="216"/>
    </location>
</feature>
<feature type="domain" description="CID" evidence="2">
    <location>
        <begin position="3"/>
        <end position="147"/>
    </location>
</feature>
<dbReference type="PANTHER" id="PTHR28291">
    <property type="entry name" value="CTD KINASE SUBUNIT GAMMA"/>
    <property type="match status" value="1"/>
</dbReference>